<evidence type="ECO:0000313" key="2">
    <source>
        <dbReference type="EMBL" id="WAH45012.1"/>
    </source>
</evidence>
<proteinExistence type="predicted"/>
<keyword evidence="1" id="KW-1133">Transmembrane helix</keyword>
<evidence type="ECO:0000313" key="3">
    <source>
        <dbReference type="Proteomes" id="UP001164761"/>
    </source>
</evidence>
<reference evidence="2" key="1">
    <citation type="submission" date="2022-08" db="EMBL/GenBank/DDBJ databases">
        <title>Alicyclobacillus fastidiosus DSM 17978, complete genome.</title>
        <authorList>
            <person name="Wang Q."/>
            <person name="Cai R."/>
            <person name="Wang Z."/>
        </authorList>
    </citation>
    <scope>NUCLEOTIDE SEQUENCE</scope>
    <source>
        <strain evidence="2">DSM 17978</strain>
        <plasmid evidence="2">unnamed2</plasmid>
    </source>
</reference>
<dbReference type="Proteomes" id="UP001164761">
    <property type="component" value="Plasmid unnamed2"/>
</dbReference>
<organism evidence="2 3">
    <name type="scientific">Alicyclobacillus fastidiosus</name>
    <dbReference type="NCBI Taxonomy" id="392011"/>
    <lineage>
        <taxon>Bacteria</taxon>
        <taxon>Bacillati</taxon>
        <taxon>Bacillota</taxon>
        <taxon>Bacilli</taxon>
        <taxon>Bacillales</taxon>
        <taxon>Alicyclobacillaceae</taxon>
        <taxon>Alicyclobacillus</taxon>
    </lineage>
</organism>
<keyword evidence="1" id="KW-0812">Transmembrane</keyword>
<evidence type="ECO:0000256" key="1">
    <source>
        <dbReference type="SAM" id="Phobius"/>
    </source>
</evidence>
<keyword evidence="1" id="KW-0472">Membrane</keyword>
<geneLocation type="plasmid" evidence="2 3">
    <name>unnamed2</name>
</geneLocation>
<sequence>MKVLRELWSLIYDDPRLSGTVVLFLVIAVILHLTHLNILSAVAIWVGLVVALLFSVEYELRKTMNKKI</sequence>
<feature type="transmembrane region" description="Helical" evidence="1">
    <location>
        <begin position="20"/>
        <end position="36"/>
    </location>
</feature>
<protein>
    <submittedName>
        <fullName evidence="2">Uncharacterized protein</fullName>
    </submittedName>
</protein>
<gene>
    <name evidence="2" type="ORF">NZD89_28945</name>
</gene>
<keyword evidence="3" id="KW-1185">Reference proteome</keyword>
<dbReference type="RefSeq" id="WP_268008881.1">
    <property type="nucleotide sequence ID" value="NZ_BSUT01000007.1"/>
</dbReference>
<dbReference type="EMBL" id="CP104069">
    <property type="protein sequence ID" value="WAH45012.1"/>
    <property type="molecule type" value="Genomic_DNA"/>
</dbReference>
<keyword evidence="2" id="KW-0614">Plasmid</keyword>
<accession>A0ABY6ZQ97</accession>
<feature type="transmembrane region" description="Helical" evidence="1">
    <location>
        <begin position="42"/>
        <end position="60"/>
    </location>
</feature>
<name>A0ABY6ZQ97_9BACL</name>